<comment type="catalytic activity">
    <reaction evidence="8 9 10">
        <text>2-[(2R,5Z)-2-carboxy-4-methylthiazol-5(2H)-ylidene]ethyl phosphate + 4-amino-2-methyl-5-(diphosphooxymethyl)pyrimidine + 2 H(+) = thiamine phosphate + CO2 + diphosphate</text>
        <dbReference type="Rhea" id="RHEA:47844"/>
        <dbReference type="ChEBI" id="CHEBI:15378"/>
        <dbReference type="ChEBI" id="CHEBI:16526"/>
        <dbReference type="ChEBI" id="CHEBI:33019"/>
        <dbReference type="ChEBI" id="CHEBI:37575"/>
        <dbReference type="ChEBI" id="CHEBI:57841"/>
        <dbReference type="ChEBI" id="CHEBI:62899"/>
        <dbReference type="EC" id="2.5.1.3"/>
    </reaction>
</comment>
<dbReference type="RefSeq" id="WP_237608910.1">
    <property type="nucleotide sequence ID" value="NZ_JAIRBB010000012.1"/>
</dbReference>
<dbReference type="PANTHER" id="PTHR20857:SF15">
    <property type="entry name" value="THIAMINE-PHOSPHATE SYNTHASE"/>
    <property type="match status" value="1"/>
</dbReference>
<dbReference type="InterPro" id="IPR036206">
    <property type="entry name" value="ThiamineP_synth_sf"/>
</dbReference>
<evidence type="ECO:0000256" key="7">
    <source>
        <dbReference type="ARBA" id="ARBA00047851"/>
    </source>
</evidence>
<feature type="binding site" evidence="9">
    <location>
        <position position="65"/>
    </location>
    <ligand>
        <name>4-amino-2-methyl-5-(diphosphooxymethyl)pyrimidine</name>
        <dbReference type="ChEBI" id="CHEBI:57841"/>
    </ligand>
</feature>
<feature type="binding site" evidence="9">
    <location>
        <position position="85"/>
    </location>
    <ligand>
        <name>Mg(2+)</name>
        <dbReference type="ChEBI" id="CHEBI:18420"/>
    </ligand>
</feature>
<dbReference type="GO" id="GO:0009229">
    <property type="term" value="P:thiamine diphosphate biosynthetic process"/>
    <property type="evidence" value="ECO:0007669"/>
    <property type="project" value="UniProtKB-UniRule"/>
</dbReference>
<feature type="binding site" evidence="9">
    <location>
        <begin position="33"/>
        <end position="37"/>
    </location>
    <ligand>
        <name>4-amino-2-methyl-5-(diphosphooxymethyl)pyrimidine</name>
        <dbReference type="ChEBI" id="CHEBI:57841"/>
    </ligand>
</feature>
<dbReference type="GO" id="GO:0009228">
    <property type="term" value="P:thiamine biosynthetic process"/>
    <property type="evidence" value="ECO:0007669"/>
    <property type="project" value="UniProtKB-KW"/>
</dbReference>
<name>A0A9X1R405_9FLAO</name>
<evidence type="ECO:0000313" key="13">
    <source>
        <dbReference type="EMBL" id="MCG2431831.1"/>
    </source>
</evidence>
<reference evidence="13" key="1">
    <citation type="submission" date="2021-09" db="EMBL/GenBank/DDBJ databases">
        <title>Genome of Aequorivita sp. strain F64183.</title>
        <authorList>
            <person name="Wang Y."/>
        </authorList>
    </citation>
    <scope>NUCLEOTIDE SEQUENCE</scope>
    <source>
        <strain evidence="13">F64183</strain>
    </source>
</reference>
<feature type="binding site" evidence="9">
    <location>
        <begin position="130"/>
        <end position="132"/>
    </location>
    <ligand>
        <name>2-[(2R,5Z)-2-carboxy-4-methylthiazol-5(2H)-ylidene]ethyl phosphate</name>
        <dbReference type="ChEBI" id="CHEBI:62899"/>
    </ligand>
</feature>
<keyword evidence="4 9" id="KW-0460">Magnesium</keyword>
<comment type="catalytic activity">
    <reaction evidence="6 9 10">
        <text>4-methyl-5-(2-phosphooxyethyl)-thiazole + 4-amino-2-methyl-5-(diphosphooxymethyl)pyrimidine + H(+) = thiamine phosphate + diphosphate</text>
        <dbReference type="Rhea" id="RHEA:22328"/>
        <dbReference type="ChEBI" id="CHEBI:15378"/>
        <dbReference type="ChEBI" id="CHEBI:33019"/>
        <dbReference type="ChEBI" id="CHEBI:37575"/>
        <dbReference type="ChEBI" id="CHEBI:57841"/>
        <dbReference type="ChEBI" id="CHEBI:58296"/>
        <dbReference type="EC" id="2.5.1.3"/>
    </reaction>
</comment>
<comment type="catalytic activity">
    <reaction evidence="7 9 10">
        <text>2-(2-carboxy-4-methylthiazol-5-yl)ethyl phosphate + 4-amino-2-methyl-5-(diphosphooxymethyl)pyrimidine + 2 H(+) = thiamine phosphate + CO2 + diphosphate</text>
        <dbReference type="Rhea" id="RHEA:47848"/>
        <dbReference type="ChEBI" id="CHEBI:15378"/>
        <dbReference type="ChEBI" id="CHEBI:16526"/>
        <dbReference type="ChEBI" id="CHEBI:33019"/>
        <dbReference type="ChEBI" id="CHEBI:37575"/>
        <dbReference type="ChEBI" id="CHEBI:57841"/>
        <dbReference type="ChEBI" id="CHEBI:62890"/>
        <dbReference type="EC" id="2.5.1.3"/>
    </reaction>
</comment>
<evidence type="ECO:0000256" key="8">
    <source>
        <dbReference type="ARBA" id="ARBA00047883"/>
    </source>
</evidence>
<comment type="similarity">
    <text evidence="9 10">Belongs to the thiamine-phosphate synthase family.</text>
</comment>
<keyword evidence="5 9" id="KW-0784">Thiamine biosynthesis</keyword>
<comment type="function">
    <text evidence="9">Condenses 4-methyl-5-(beta-hydroxyethyl)thiazole monophosphate (THZ-P) and 2-methyl-4-amino-5-hydroxymethyl pyrimidine pyrophosphate (HMP-PP) to form thiamine monophosphate (TMP).</text>
</comment>
<feature type="binding site" evidence="9">
    <location>
        <position position="133"/>
    </location>
    <ligand>
        <name>4-amino-2-methyl-5-(diphosphooxymethyl)pyrimidine</name>
        <dbReference type="ChEBI" id="CHEBI:57841"/>
    </ligand>
</feature>
<dbReference type="Proteomes" id="UP001139462">
    <property type="component" value="Unassembled WGS sequence"/>
</dbReference>
<dbReference type="HAMAP" id="MF_00097">
    <property type="entry name" value="TMP_synthase"/>
    <property type="match status" value="1"/>
</dbReference>
<accession>A0A9X1R405</accession>
<dbReference type="InterPro" id="IPR013785">
    <property type="entry name" value="Aldolase_TIM"/>
</dbReference>
<gene>
    <name evidence="9 13" type="primary">thiE</name>
    <name evidence="13" type="ORF">K8344_11920</name>
</gene>
<dbReference type="EC" id="2.5.1.3" evidence="9"/>
<dbReference type="Gene3D" id="3.20.20.70">
    <property type="entry name" value="Aldolase class I"/>
    <property type="match status" value="1"/>
</dbReference>
<dbReference type="EMBL" id="JAIRBB010000012">
    <property type="protein sequence ID" value="MCG2431831.1"/>
    <property type="molecule type" value="Genomic_DNA"/>
</dbReference>
<dbReference type="AlphaFoldDB" id="A0A9X1R405"/>
<evidence type="ECO:0000256" key="3">
    <source>
        <dbReference type="ARBA" id="ARBA00022723"/>
    </source>
</evidence>
<dbReference type="GO" id="GO:0004789">
    <property type="term" value="F:thiamine-phosphate diphosphorylase activity"/>
    <property type="evidence" value="ECO:0007669"/>
    <property type="project" value="UniProtKB-UniRule"/>
</dbReference>
<keyword evidence="14" id="KW-1185">Reference proteome</keyword>
<dbReference type="GO" id="GO:0005737">
    <property type="term" value="C:cytoplasm"/>
    <property type="evidence" value="ECO:0007669"/>
    <property type="project" value="TreeGrafter"/>
</dbReference>
<evidence type="ECO:0000256" key="5">
    <source>
        <dbReference type="ARBA" id="ARBA00022977"/>
    </source>
</evidence>
<feature type="binding site" evidence="9">
    <location>
        <position position="104"/>
    </location>
    <ligand>
        <name>4-amino-2-methyl-5-(diphosphooxymethyl)pyrimidine</name>
        <dbReference type="ChEBI" id="CHEBI:57841"/>
    </ligand>
</feature>
<evidence type="ECO:0000256" key="10">
    <source>
        <dbReference type="RuleBase" id="RU003826"/>
    </source>
</evidence>
<dbReference type="PANTHER" id="PTHR20857">
    <property type="entry name" value="THIAMINE-PHOSPHATE PYROPHOSPHORYLASE"/>
    <property type="match status" value="1"/>
</dbReference>
<proteinExistence type="inferred from homology"/>
<feature type="domain" description="Thiamine phosphate synthase/TenI" evidence="12">
    <location>
        <begin position="11"/>
        <end position="186"/>
    </location>
</feature>
<dbReference type="CDD" id="cd00564">
    <property type="entry name" value="TMP_TenI"/>
    <property type="match status" value="1"/>
</dbReference>
<evidence type="ECO:0000256" key="11">
    <source>
        <dbReference type="RuleBase" id="RU004253"/>
    </source>
</evidence>
<dbReference type="SUPFAM" id="SSF51391">
    <property type="entry name" value="Thiamin phosphate synthase"/>
    <property type="match status" value="1"/>
</dbReference>
<evidence type="ECO:0000256" key="1">
    <source>
        <dbReference type="ARBA" id="ARBA00005165"/>
    </source>
</evidence>
<comment type="pathway">
    <text evidence="1 9 11">Cofactor biosynthesis; thiamine diphosphate biosynthesis; thiamine phosphate from 4-amino-2-methyl-5-diphosphomethylpyrimidine and 4-methyl-5-(2-phosphoethyl)-thiazole: step 1/1.</text>
</comment>
<dbReference type="NCBIfam" id="TIGR00693">
    <property type="entry name" value="thiE"/>
    <property type="match status" value="1"/>
</dbReference>
<evidence type="ECO:0000256" key="2">
    <source>
        <dbReference type="ARBA" id="ARBA00022679"/>
    </source>
</evidence>
<organism evidence="13 14">
    <name type="scientific">Aequorivita xiaoshiensis</name>
    <dbReference type="NCBI Taxonomy" id="2874476"/>
    <lineage>
        <taxon>Bacteria</taxon>
        <taxon>Pseudomonadati</taxon>
        <taxon>Bacteroidota</taxon>
        <taxon>Flavobacteriia</taxon>
        <taxon>Flavobacteriales</taxon>
        <taxon>Flavobacteriaceae</taxon>
        <taxon>Aequorivita</taxon>
    </lineage>
</organism>
<comment type="cofactor">
    <cofactor evidence="9">
        <name>Mg(2+)</name>
        <dbReference type="ChEBI" id="CHEBI:18420"/>
    </cofactor>
    <text evidence="9">Binds 1 Mg(2+) ion per subunit.</text>
</comment>
<evidence type="ECO:0000256" key="9">
    <source>
        <dbReference type="HAMAP-Rule" id="MF_00097"/>
    </source>
</evidence>
<feature type="binding site" evidence="9">
    <location>
        <position position="66"/>
    </location>
    <ligand>
        <name>Mg(2+)</name>
        <dbReference type="ChEBI" id="CHEBI:18420"/>
    </ligand>
</feature>
<keyword evidence="3 9" id="KW-0479">Metal-binding</keyword>
<evidence type="ECO:0000256" key="4">
    <source>
        <dbReference type="ARBA" id="ARBA00022842"/>
    </source>
</evidence>
<evidence type="ECO:0000256" key="6">
    <source>
        <dbReference type="ARBA" id="ARBA00047334"/>
    </source>
</evidence>
<dbReference type="InterPro" id="IPR034291">
    <property type="entry name" value="TMP_synthase"/>
</dbReference>
<comment type="caution">
    <text evidence="9">Lacks conserved residue(s) required for the propagation of feature annotation.</text>
</comment>
<protein>
    <recommendedName>
        <fullName evidence="9">Thiamine-phosphate synthase</fullName>
        <shortName evidence="9">TP synthase</shortName>
        <shortName evidence="9">TPS</shortName>
        <ecNumber evidence="9">2.5.1.3</ecNumber>
    </recommendedName>
    <alternativeName>
        <fullName evidence="9">Thiamine-phosphate pyrophosphorylase</fullName>
        <shortName evidence="9">TMP pyrophosphorylase</shortName>
        <shortName evidence="9">TMP-PPase</shortName>
    </alternativeName>
</protein>
<comment type="caution">
    <text evidence="13">The sequence shown here is derived from an EMBL/GenBank/DDBJ whole genome shotgun (WGS) entry which is preliminary data.</text>
</comment>
<feature type="binding site" evidence="9">
    <location>
        <position position="163"/>
    </location>
    <ligand>
        <name>2-[(2R,5Z)-2-carboxy-4-methylthiazol-5(2H)-ylidene]ethyl phosphate</name>
        <dbReference type="ChEBI" id="CHEBI:62899"/>
    </ligand>
</feature>
<sequence>MIPNLHYISQGETTEQHLENILKACTHGADLVQLRLKNEDEITLLKTAERAREITKKFQTKLIINDHYKIAKAVEADGVHLGKTDACPTLARQHLYDWQIIGGTANNLQDCQELMDKKVDYIGLGPFRFTSTKKNLSSILGLEGYVSLLNEWNSETPIIAIGGITIKDLPELLKTGIYGVAVSGAITKDFESIKAFQKILRTPVDQV</sequence>
<dbReference type="Pfam" id="PF02581">
    <property type="entry name" value="TMP-TENI"/>
    <property type="match status" value="1"/>
</dbReference>
<evidence type="ECO:0000259" key="12">
    <source>
        <dbReference type="Pfam" id="PF02581"/>
    </source>
</evidence>
<evidence type="ECO:0000313" key="14">
    <source>
        <dbReference type="Proteomes" id="UP001139462"/>
    </source>
</evidence>
<dbReference type="GO" id="GO:0000287">
    <property type="term" value="F:magnesium ion binding"/>
    <property type="evidence" value="ECO:0007669"/>
    <property type="project" value="UniProtKB-UniRule"/>
</dbReference>
<keyword evidence="2 9" id="KW-0808">Transferase</keyword>
<dbReference type="InterPro" id="IPR022998">
    <property type="entry name" value="ThiamineP_synth_TenI"/>
</dbReference>